<proteinExistence type="predicted"/>
<name>A0AAW1SFJ2_9CHLO</name>
<protein>
    <submittedName>
        <fullName evidence="1">Uncharacterized protein</fullName>
    </submittedName>
</protein>
<comment type="caution">
    <text evidence="1">The sequence shown here is derived from an EMBL/GenBank/DDBJ whole genome shotgun (WGS) entry which is preliminary data.</text>
</comment>
<dbReference type="EMBL" id="JALJOS010000001">
    <property type="protein sequence ID" value="KAK9844376.1"/>
    <property type="molecule type" value="Genomic_DNA"/>
</dbReference>
<dbReference type="Proteomes" id="UP001438707">
    <property type="component" value="Unassembled WGS sequence"/>
</dbReference>
<reference evidence="1 2" key="1">
    <citation type="journal article" date="2024" name="Nat. Commun.">
        <title>Phylogenomics reveals the evolutionary origins of lichenization in chlorophyte algae.</title>
        <authorList>
            <person name="Puginier C."/>
            <person name="Libourel C."/>
            <person name="Otte J."/>
            <person name="Skaloud P."/>
            <person name="Haon M."/>
            <person name="Grisel S."/>
            <person name="Petersen M."/>
            <person name="Berrin J.G."/>
            <person name="Delaux P.M."/>
            <person name="Dal Grande F."/>
            <person name="Keller J."/>
        </authorList>
    </citation>
    <scope>NUCLEOTIDE SEQUENCE [LARGE SCALE GENOMIC DNA]</scope>
    <source>
        <strain evidence="1 2">SAG 2145</strain>
    </source>
</reference>
<dbReference type="AlphaFoldDB" id="A0AAW1SFJ2"/>
<accession>A0AAW1SFJ2</accession>
<evidence type="ECO:0000313" key="1">
    <source>
        <dbReference type="EMBL" id="KAK9844376.1"/>
    </source>
</evidence>
<sequence length="113" mass="12342">MLQHRLSVRCPLGLSKDPAELKDTASLHRRVPVPAGMVLPSLGLVVCVDRMARHATVDLQRNRRLVTPGEVGTTLAGWDRHWTGRTGTLPTGRARKFLVDMLALEDTLAAVGL</sequence>
<gene>
    <name evidence="1" type="ORF">WJX74_001626</name>
</gene>
<evidence type="ECO:0000313" key="2">
    <source>
        <dbReference type="Proteomes" id="UP001438707"/>
    </source>
</evidence>
<keyword evidence="2" id="KW-1185">Reference proteome</keyword>
<organism evidence="1 2">
    <name type="scientific">Apatococcus lobatus</name>
    <dbReference type="NCBI Taxonomy" id="904363"/>
    <lineage>
        <taxon>Eukaryota</taxon>
        <taxon>Viridiplantae</taxon>
        <taxon>Chlorophyta</taxon>
        <taxon>core chlorophytes</taxon>
        <taxon>Trebouxiophyceae</taxon>
        <taxon>Chlorellales</taxon>
        <taxon>Chlorellaceae</taxon>
        <taxon>Apatococcus</taxon>
    </lineage>
</organism>